<dbReference type="PANTHER" id="PTHR48111">
    <property type="entry name" value="REGULATOR OF RPOS"/>
    <property type="match status" value="1"/>
</dbReference>
<dbReference type="CDD" id="cd00383">
    <property type="entry name" value="trans_reg_C"/>
    <property type="match status" value="1"/>
</dbReference>
<dbReference type="GO" id="GO:0032993">
    <property type="term" value="C:protein-DNA complex"/>
    <property type="evidence" value="ECO:0007669"/>
    <property type="project" value="TreeGrafter"/>
</dbReference>
<protein>
    <recommendedName>
        <fullName evidence="5">Sensory transduction protein RegX3</fullName>
    </recommendedName>
</protein>
<comment type="caution">
    <text evidence="10">The sequence shown here is derived from an EMBL/GenBank/DDBJ whole genome shotgun (WGS) entry which is preliminary data.</text>
</comment>
<keyword evidence="3 7" id="KW-0238">DNA-binding</keyword>
<keyword evidence="2" id="KW-0805">Transcription regulation</keyword>
<evidence type="ECO:0000256" key="1">
    <source>
        <dbReference type="ARBA" id="ARBA00022553"/>
    </source>
</evidence>
<dbReference type="Proteomes" id="UP000586095">
    <property type="component" value="Unassembled WGS sequence"/>
</dbReference>
<accession>A0A852R505</accession>
<dbReference type="Gene3D" id="1.10.10.10">
    <property type="entry name" value="Winged helix-like DNA-binding domain superfamily/Winged helix DNA-binding domain"/>
    <property type="match status" value="1"/>
</dbReference>
<evidence type="ECO:0000259" key="9">
    <source>
        <dbReference type="PROSITE" id="PS51755"/>
    </source>
</evidence>
<dbReference type="GO" id="GO:0006355">
    <property type="term" value="P:regulation of DNA-templated transcription"/>
    <property type="evidence" value="ECO:0007669"/>
    <property type="project" value="InterPro"/>
</dbReference>
<name>A0A852R505_9MICO</name>
<feature type="DNA-binding region" description="OmpR/PhoB-type" evidence="7">
    <location>
        <begin position="133"/>
        <end position="228"/>
    </location>
</feature>
<evidence type="ECO:0000256" key="6">
    <source>
        <dbReference type="PROSITE-ProRule" id="PRU00169"/>
    </source>
</evidence>
<sequence>MTGQSHGIRVLVVEDDLRLADALASGLTSRGFGVSRVTTGAAARDALATVLPDVVLLDLGLPDADGVELCREIRESVAAAEVGIIMITARSQERERVLGLRSGADDYVVKPVGLDELSARIEAVLRRRQHAPAPVLTVGAVTLDLATRTVMSGGAVVELRPREFDLLAALMREPGTVRSRDHLLLQVWHTVWPGAHRTLEVHVSSLRAKLRDPDLIETVRGAGYRVAPRPGAGTG</sequence>
<dbReference type="InterPro" id="IPR001789">
    <property type="entry name" value="Sig_transdc_resp-reg_receiver"/>
</dbReference>
<dbReference type="PROSITE" id="PS50110">
    <property type="entry name" value="RESPONSE_REGULATORY"/>
    <property type="match status" value="1"/>
</dbReference>
<dbReference type="InterPro" id="IPR016032">
    <property type="entry name" value="Sig_transdc_resp-reg_C-effctor"/>
</dbReference>
<keyword evidence="1 6" id="KW-0597">Phosphoprotein</keyword>
<evidence type="ECO:0000256" key="5">
    <source>
        <dbReference type="ARBA" id="ARBA00041201"/>
    </source>
</evidence>
<dbReference type="InterPro" id="IPR011006">
    <property type="entry name" value="CheY-like_superfamily"/>
</dbReference>
<feature type="domain" description="OmpR/PhoB-type" evidence="9">
    <location>
        <begin position="133"/>
        <end position="228"/>
    </location>
</feature>
<keyword evidence="4" id="KW-0804">Transcription</keyword>
<dbReference type="InterPro" id="IPR001867">
    <property type="entry name" value="OmpR/PhoB-type_DNA-bd"/>
</dbReference>
<dbReference type="GO" id="GO:0000976">
    <property type="term" value="F:transcription cis-regulatory region binding"/>
    <property type="evidence" value="ECO:0007669"/>
    <property type="project" value="TreeGrafter"/>
</dbReference>
<evidence type="ECO:0000256" key="3">
    <source>
        <dbReference type="ARBA" id="ARBA00023125"/>
    </source>
</evidence>
<gene>
    <name evidence="10" type="ORF">BJ960_001408</name>
</gene>
<dbReference type="PANTHER" id="PTHR48111:SF72">
    <property type="entry name" value="SENSORY TRANSDUCTION PROTEIN REGX3"/>
    <property type="match status" value="1"/>
</dbReference>
<proteinExistence type="predicted"/>
<dbReference type="Gene3D" id="3.40.50.2300">
    <property type="match status" value="1"/>
</dbReference>
<evidence type="ECO:0000313" key="10">
    <source>
        <dbReference type="EMBL" id="NYD26605.1"/>
    </source>
</evidence>
<dbReference type="CDD" id="cd17574">
    <property type="entry name" value="REC_OmpR"/>
    <property type="match status" value="1"/>
</dbReference>
<keyword evidence="11" id="KW-1185">Reference proteome</keyword>
<dbReference type="InterPro" id="IPR039420">
    <property type="entry name" value="WalR-like"/>
</dbReference>
<evidence type="ECO:0000256" key="7">
    <source>
        <dbReference type="PROSITE-ProRule" id="PRU01091"/>
    </source>
</evidence>
<evidence type="ECO:0000256" key="2">
    <source>
        <dbReference type="ARBA" id="ARBA00023015"/>
    </source>
</evidence>
<dbReference type="SUPFAM" id="SSF46894">
    <property type="entry name" value="C-terminal effector domain of the bipartite response regulators"/>
    <property type="match status" value="1"/>
</dbReference>
<dbReference type="GO" id="GO:0000156">
    <property type="term" value="F:phosphorelay response regulator activity"/>
    <property type="evidence" value="ECO:0007669"/>
    <property type="project" value="TreeGrafter"/>
</dbReference>
<dbReference type="SMART" id="SM00862">
    <property type="entry name" value="Trans_reg_C"/>
    <property type="match status" value="1"/>
</dbReference>
<dbReference type="SUPFAM" id="SSF52172">
    <property type="entry name" value="CheY-like"/>
    <property type="match status" value="1"/>
</dbReference>
<organism evidence="10 11">
    <name type="scientific">Leucobacter aridicollis</name>
    <dbReference type="NCBI Taxonomy" id="283878"/>
    <lineage>
        <taxon>Bacteria</taxon>
        <taxon>Bacillati</taxon>
        <taxon>Actinomycetota</taxon>
        <taxon>Actinomycetes</taxon>
        <taxon>Micrococcales</taxon>
        <taxon>Microbacteriaceae</taxon>
        <taxon>Leucobacter</taxon>
    </lineage>
</organism>
<reference evidence="10 11" key="1">
    <citation type="submission" date="2020-07" db="EMBL/GenBank/DDBJ databases">
        <title>Sequencing the genomes of 1000 actinobacteria strains.</title>
        <authorList>
            <person name="Klenk H.-P."/>
        </authorList>
    </citation>
    <scope>NUCLEOTIDE SEQUENCE [LARGE SCALE GENOMIC DNA]</scope>
    <source>
        <strain evidence="10 11">DSM 17380</strain>
    </source>
</reference>
<dbReference type="Gene3D" id="6.10.250.690">
    <property type="match status" value="1"/>
</dbReference>
<dbReference type="GO" id="GO:0005829">
    <property type="term" value="C:cytosol"/>
    <property type="evidence" value="ECO:0007669"/>
    <property type="project" value="TreeGrafter"/>
</dbReference>
<dbReference type="AlphaFoldDB" id="A0A852R505"/>
<dbReference type="Pfam" id="PF00486">
    <property type="entry name" value="Trans_reg_C"/>
    <property type="match status" value="1"/>
</dbReference>
<dbReference type="RefSeq" id="WP_185986764.1">
    <property type="nucleotide sequence ID" value="NZ_BAAALZ010000005.1"/>
</dbReference>
<dbReference type="Pfam" id="PF00072">
    <property type="entry name" value="Response_reg"/>
    <property type="match status" value="1"/>
</dbReference>
<evidence type="ECO:0000313" key="11">
    <source>
        <dbReference type="Proteomes" id="UP000586095"/>
    </source>
</evidence>
<evidence type="ECO:0000256" key="4">
    <source>
        <dbReference type="ARBA" id="ARBA00023163"/>
    </source>
</evidence>
<feature type="domain" description="Response regulatory" evidence="8">
    <location>
        <begin position="9"/>
        <end position="125"/>
    </location>
</feature>
<evidence type="ECO:0000259" key="8">
    <source>
        <dbReference type="PROSITE" id="PS50110"/>
    </source>
</evidence>
<dbReference type="InterPro" id="IPR036388">
    <property type="entry name" value="WH-like_DNA-bd_sf"/>
</dbReference>
<dbReference type="EMBL" id="JACCBD010000001">
    <property type="protein sequence ID" value="NYD26605.1"/>
    <property type="molecule type" value="Genomic_DNA"/>
</dbReference>
<dbReference type="SMART" id="SM00448">
    <property type="entry name" value="REC"/>
    <property type="match status" value="1"/>
</dbReference>
<dbReference type="PROSITE" id="PS51755">
    <property type="entry name" value="OMPR_PHOB"/>
    <property type="match status" value="1"/>
</dbReference>
<feature type="modified residue" description="4-aspartylphosphate" evidence="6">
    <location>
        <position position="58"/>
    </location>
</feature>